<protein>
    <recommendedName>
        <fullName evidence="2">Peptidase U32 collagenase domain-containing protein</fullName>
    </recommendedName>
</protein>
<evidence type="ECO:0000313" key="1">
    <source>
        <dbReference type="EMBL" id="SVA48129.1"/>
    </source>
</evidence>
<name>A0A381W6E4_9ZZZZ</name>
<reference evidence="1" key="1">
    <citation type="submission" date="2018-05" db="EMBL/GenBank/DDBJ databases">
        <authorList>
            <person name="Lanie J.A."/>
            <person name="Ng W.-L."/>
            <person name="Kazmierczak K.M."/>
            <person name="Andrzejewski T.M."/>
            <person name="Davidsen T.M."/>
            <person name="Wayne K.J."/>
            <person name="Tettelin H."/>
            <person name="Glass J.I."/>
            <person name="Rusch D."/>
            <person name="Podicherti R."/>
            <person name="Tsui H.-C.T."/>
            <person name="Winkler M.E."/>
        </authorList>
    </citation>
    <scope>NUCLEOTIDE SEQUENCE</scope>
</reference>
<accession>A0A381W6E4</accession>
<evidence type="ECO:0008006" key="2">
    <source>
        <dbReference type="Google" id="ProtNLM"/>
    </source>
</evidence>
<sequence length="413" mass="48367">MNFTKRFSIAHPEKDMENYPNHFYLILKNTPSSILNEIEDIYFGKNFYYTFRRQRKFLGNAMGQEATDEHIDNLLRIQKELGVEVSLTINQTVWPDELILDQTLQDEFVEWVGGYYDKGLRSCTISSKHLMRTRKLQHRCPNMKWKNTVNHIISDGQQVADTIGIGYDTILLDRSLNRNIKELRRINKLVQRQPRPIKTSLLVSEGCLYRCPFKLEHDMASTVIGANYWGGDNALSSLSCNNWKSDEMDKLPRNGIDMVTTDKEMLDQYLDKKMGGVDILKTSGRFDGRLYNTYSEEDIKNQNVKLMRQFGPLTASSFSSVYETNAIPFDQWLVLVPTREEANLTVDRYQKYHDIHLRDEIWLSEKGKRLNRILLNCRSQCYDCHECERTFGIPDYDSSIKETDVKERFNRLT</sequence>
<proteinExistence type="predicted"/>
<dbReference type="AlphaFoldDB" id="A0A381W6E4"/>
<organism evidence="1">
    <name type="scientific">marine metagenome</name>
    <dbReference type="NCBI Taxonomy" id="408172"/>
    <lineage>
        <taxon>unclassified sequences</taxon>
        <taxon>metagenomes</taxon>
        <taxon>ecological metagenomes</taxon>
    </lineage>
</organism>
<gene>
    <name evidence="1" type="ORF">METZ01_LOCUS100983</name>
</gene>
<dbReference type="EMBL" id="UINC01010854">
    <property type="protein sequence ID" value="SVA48129.1"/>
    <property type="molecule type" value="Genomic_DNA"/>
</dbReference>